<dbReference type="PANTHER" id="PTHR37326:SF1">
    <property type="entry name" value="BLL3975 PROTEIN"/>
    <property type="match status" value="1"/>
</dbReference>
<evidence type="ECO:0000256" key="3">
    <source>
        <dbReference type="ARBA" id="ARBA00022801"/>
    </source>
</evidence>
<evidence type="ECO:0000256" key="4">
    <source>
        <dbReference type="ARBA" id="ARBA00022833"/>
    </source>
</evidence>
<dbReference type="PIRSF" id="PIRSF039012">
    <property type="entry name" value="ASP"/>
    <property type="match status" value="1"/>
</dbReference>
<name>A0A418W9R7_9PROT</name>
<dbReference type="RefSeq" id="WP_119777407.1">
    <property type="nucleotide sequence ID" value="NZ_QYUK01000011.1"/>
</dbReference>
<dbReference type="PANTHER" id="PTHR37326">
    <property type="entry name" value="BLL3975 PROTEIN"/>
    <property type="match status" value="1"/>
</dbReference>
<keyword evidence="7" id="KW-1185">Reference proteome</keyword>
<evidence type="ECO:0000256" key="2">
    <source>
        <dbReference type="ARBA" id="ARBA00022723"/>
    </source>
</evidence>
<gene>
    <name evidence="6" type="ORF">D3874_06805</name>
</gene>
<dbReference type="GO" id="GO:0046872">
    <property type="term" value="F:metal ion binding"/>
    <property type="evidence" value="ECO:0007669"/>
    <property type="project" value="UniProtKB-KW"/>
</dbReference>
<evidence type="ECO:0000259" key="5">
    <source>
        <dbReference type="Pfam" id="PF24827"/>
    </source>
</evidence>
<proteinExistence type="predicted"/>
<keyword evidence="2" id="KW-0479">Metal-binding</keyword>
<dbReference type="AlphaFoldDB" id="A0A418W9R7"/>
<evidence type="ECO:0000313" key="7">
    <source>
        <dbReference type="Proteomes" id="UP000284605"/>
    </source>
</evidence>
<reference evidence="6 7" key="1">
    <citation type="submission" date="2018-09" db="EMBL/GenBank/DDBJ databases">
        <authorList>
            <person name="Zhu H."/>
        </authorList>
    </citation>
    <scope>NUCLEOTIDE SEQUENCE [LARGE SCALE GENOMIC DNA]</scope>
    <source>
        <strain evidence="6 7">K1W22B-8</strain>
    </source>
</reference>
<dbReference type="SUPFAM" id="SSF53187">
    <property type="entry name" value="Zn-dependent exopeptidases"/>
    <property type="match status" value="1"/>
</dbReference>
<sequence>MKAYGPVSCSLDLESDGFRSGNIRLDHSSNEHAAALIPIPIHVLKNGEGPTVMLSAGVHGDEYEGQIALRALAHRIPLGEVTGRIILLPAFNTPAVRAATRVSPLDGVNLNRAFPGAADQGPTRAIAGFVLQHLIPLCDFALDLHSGGTTGLYEDIGYLTLAPDPALRARCVEAADWLGAPLTYATAMGDTAGDYDQAALKAQVAFLSTEYGGGAVLSLNSLAAARGGIRNILHWTGVWKQAGAVSPPGTTYVTGVAGGLVLAPEAGLFEPAFEVGAAVEAGQTAGWIHDLDEPARPPRPLAFEASGRIYMRRAPVICHAGSILVAVARPISRDEALALG</sequence>
<dbReference type="InterPro" id="IPR055438">
    <property type="entry name" value="AstE_AspA_cat"/>
</dbReference>
<dbReference type="InterPro" id="IPR043795">
    <property type="entry name" value="N-alpha-Ac-DABA-like"/>
</dbReference>
<keyword evidence="3" id="KW-0378">Hydrolase</keyword>
<accession>A0A418W9R7</accession>
<evidence type="ECO:0000256" key="1">
    <source>
        <dbReference type="ARBA" id="ARBA00001947"/>
    </source>
</evidence>
<dbReference type="GO" id="GO:0016788">
    <property type="term" value="F:hydrolase activity, acting on ester bonds"/>
    <property type="evidence" value="ECO:0007669"/>
    <property type="project" value="InterPro"/>
</dbReference>
<dbReference type="OrthoDB" id="9782876at2"/>
<keyword evidence="4" id="KW-0862">Zinc</keyword>
<protein>
    <submittedName>
        <fullName evidence="6">Succinylglutamate desuccinylase</fullName>
    </submittedName>
</protein>
<dbReference type="Gene3D" id="3.40.630.10">
    <property type="entry name" value="Zn peptidases"/>
    <property type="match status" value="1"/>
</dbReference>
<dbReference type="GO" id="GO:0016811">
    <property type="term" value="F:hydrolase activity, acting on carbon-nitrogen (but not peptide) bonds, in linear amides"/>
    <property type="evidence" value="ECO:0007669"/>
    <property type="project" value="InterPro"/>
</dbReference>
<organism evidence="6 7">
    <name type="scientific">Oleomonas cavernae</name>
    <dbReference type="NCBI Taxonomy" id="2320859"/>
    <lineage>
        <taxon>Bacteria</taxon>
        <taxon>Pseudomonadati</taxon>
        <taxon>Pseudomonadota</taxon>
        <taxon>Alphaproteobacteria</taxon>
        <taxon>Acetobacterales</taxon>
        <taxon>Acetobacteraceae</taxon>
        <taxon>Oleomonas</taxon>
    </lineage>
</organism>
<dbReference type="EMBL" id="QYUK01000011">
    <property type="protein sequence ID" value="RJF86763.1"/>
    <property type="molecule type" value="Genomic_DNA"/>
</dbReference>
<comment type="caution">
    <text evidence="6">The sequence shown here is derived from an EMBL/GenBank/DDBJ whole genome shotgun (WGS) entry which is preliminary data.</text>
</comment>
<dbReference type="Pfam" id="PF24827">
    <property type="entry name" value="AstE_AspA_cat"/>
    <property type="match status" value="1"/>
</dbReference>
<dbReference type="Proteomes" id="UP000284605">
    <property type="component" value="Unassembled WGS sequence"/>
</dbReference>
<evidence type="ECO:0000313" key="6">
    <source>
        <dbReference type="EMBL" id="RJF86763.1"/>
    </source>
</evidence>
<comment type="cofactor">
    <cofactor evidence="1">
        <name>Zn(2+)</name>
        <dbReference type="ChEBI" id="CHEBI:29105"/>
    </cofactor>
</comment>
<feature type="domain" description="Succinylglutamate desuccinylase/Aspartoacylase catalytic" evidence="5">
    <location>
        <begin position="49"/>
        <end position="234"/>
    </location>
</feature>
<dbReference type="InterPro" id="IPR053138">
    <property type="entry name" value="N-alpha-Ac-DABA_deacetylase"/>
</dbReference>